<dbReference type="GO" id="GO:0006865">
    <property type="term" value="P:amino acid transport"/>
    <property type="evidence" value="ECO:0007669"/>
    <property type="project" value="UniProtKB-KW"/>
</dbReference>
<dbReference type="PANTHER" id="PTHR30483">
    <property type="entry name" value="LEUCINE-SPECIFIC-BINDING PROTEIN"/>
    <property type="match status" value="1"/>
</dbReference>
<evidence type="ECO:0000313" key="6">
    <source>
        <dbReference type="EMBL" id="SMC22231.1"/>
    </source>
</evidence>
<dbReference type="Pfam" id="PF13458">
    <property type="entry name" value="Peripla_BP_6"/>
    <property type="match status" value="1"/>
</dbReference>
<evidence type="ECO:0000259" key="5">
    <source>
        <dbReference type="Pfam" id="PF13458"/>
    </source>
</evidence>
<evidence type="ECO:0000256" key="4">
    <source>
        <dbReference type="ARBA" id="ARBA00022970"/>
    </source>
</evidence>
<dbReference type="PRINTS" id="PR00337">
    <property type="entry name" value="LEUILEVALBP"/>
</dbReference>
<keyword evidence="7" id="KW-1185">Reference proteome</keyword>
<dbReference type="InterPro" id="IPR000709">
    <property type="entry name" value="Leu_Ile_Val-bd"/>
</dbReference>
<evidence type="ECO:0000256" key="2">
    <source>
        <dbReference type="ARBA" id="ARBA00022448"/>
    </source>
</evidence>
<evidence type="ECO:0000256" key="1">
    <source>
        <dbReference type="ARBA" id="ARBA00010062"/>
    </source>
</evidence>
<evidence type="ECO:0000256" key="3">
    <source>
        <dbReference type="ARBA" id="ARBA00022729"/>
    </source>
</evidence>
<dbReference type="PROSITE" id="PS51257">
    <property type="entry name" value="PROKAR_LIPOPROTEIN"/>
    <property type="match status" value="1"/>
</dbReference>
<dbReference type="STRING" id="1121390.SAMN02746041_01369"/>
<keyword evidence="2" id="KW-0813">Transport</keyword>
<dbReference type="Gene3D" id="3.40.50.2300">
    <property type="match status" value="2"/>
</dbReference>
<dbReference type="InterPro" id="IPR028081">
    <property type="entry name" value="Leu-bd"/>
</dbReference>
<protein>
    <submittedName>
        <fullName evidence="6">Amino acid/amide ABC transporter substrate-binding protein, HAAT family</fullName>
    </submittedName>
</protein>
<dbReference type="AlphaFoldDB" id="A0A1W1XFG1"/>
<dbReference type="SUPFAM" id="SSF53822">
    <property type="entry name" value="Periplasmic binding protein-like I"/>
    <property type="match status" value="1"/>
</dbReference>
<comment type="similarity">
    <text evidence="1">Belongs to the leucine-binding protein family.</text>
</comment>
<dbReference type="EMBL" id="FWXF01000006">
    <property type="protein sequence ID" value="SMC22231.1"/>
    <property type="molecule type" value="Genomic_DNA"/>
</dbReference>
<reference evidence="6 7" key="1">
    <citation type="submission" date="2017-04" db="EMBL/GenBank/DDBJ databases">
        <authorList>
            <person name="Afonso C.L."/>
            <person name="Miller P.J."/>
            <person name="Scott M.A."/>
            <person name="Spackman E."/>
            <person name="Goraichik I."/>
            <person name="Dimitrov K.M."/>
            <person name="Suarez D.L."/>
            <person name="Swayne D.E."/>
        </authorList>
    </citation>
    <scope>NUCLEOTIDE SEQUENCE [LARGE SCALE GENOMIC DNA]</scope>
    <source>
        <strain evidence="6 7">DSM 13146</strain>
    </source>
</reference>
<dbReference type="InterPro" id="IPR028082">
    <property type="entry name" value="Peripla_BP_I"/>
</dbReference>
<accession>A0A1W1XFG1</accession>
<dbReference type="InterPro" id="IPR051010">
    <property type="entry name" value="BCAA_transport"/>
</dbReference>
<organism evidence="6 7">
    <name type="scientific">Desulfacinum hydrothermale DSM 13146</name>
    <dbReference type="NCBI Taxonomy" id="1121390"/>
    <lineage>
        <taxon>Bacteria</taxon>
        <taxon>Pseudomonadati</taxon>
        <taxon>Thermodesulfobacteriota</taxon>
        <taxon>Syntrophobacteria</taxon>
        <taxon>Syntrophobacterales</taxon>
        <taxon>Syntrophobacteraceae</taxon>
        <taxon>Desulfacinum</taxon>
    </lineage>
</organism>
<name>A0A1W1XFG1_9BACT</name>
<keyword evidence="3" id="KW-0732">Signal</keyword>
<proteinExistence type="inferred from homology"/>
<evidence type="ECO:0000313" key="7">
    <source>
        <dbReference type="Proteomes" id="UP000192783"/>
    </source>
</evidence>
<feature type="domain" description="Leucine-binding protein" evidence="5">
    <location>
        <begin position="26"/>
        <end position="364"/>
    </location>
</feature>
<keyword evidence="4" id="KW-0029">Amino-acid transport</keyword>
<sequence>MGRAAVLTKVLMAVLLLLVSACGQEPIRIGVSGQLSGVYSDFAVQGRNGARLAVEEINARGGIGGHRLELVTADDGGTPQGAVEADRRLMGRGVVAIIGHMTSDRCLAALANLQGVGVPMISPTASSPQLSGKRDLFFRVQPSIEKVPQMLAHTLAEHRPFAKVCTVRDRREANYTGPWEEAFARAYRSSGGSFLCRLTYSRLDQSNMERISESLSSSRPDAVVLVSSAQDAARLAGLVLRCCPNTLIYAASWAQTDDLLTHRKEGVEQIRIATDILPLDASDALRRFAWNYRKRYGVPPSFAAVRSYEAVRLLAAALSRVGNALDRLPQTLTRLGPVPGLYGPIELDSFGDAVGTLYVVGVRSGKFVVLEQLGRKES</sequence>
<dbReference type="Proteomes" id="UP000192783">
    <property type="component" value="Unassembled WGS sequence"/>
</dbReference>
<dbReference type="OrthoDB" id="9783240at2"/>
<gene>
    <name evidence="6" type="ORF">SAMN02746041_01369</name>
</gene>
<dbReference type="PANTHER" id="PTHR30483:SF6">
    <property type="entry name" value="PERIPLASMIC BINDING PROTEIN OF ABC TRANSPORTER FOR NATURAL AMINO ACIDS"/>
    <property type="match status" value="1"/>
</dbReference>